<dbReference type="InterPro" id="IPR036390">
    <property type="entry name" value="WH_DNA-bd_sf"/>
</dbReference>
<feature type="compositionally biased region" description="Pro residues" evidence="2">
    <location>
        <begin position="91"/>
        <end position="101"/>
    </location>
</feature>
<feature type="region of interest" description="Disordered" evidence="2">
    <location>
        <begin position="86"/>
        <end position="120"/>
    </location>
</feature>
<feature type="domain" description="Z-binding" evidence="3">
    <location>
        <begin position="1"/>
        <end position="66"/>
    </location>
</feature>
<proteinExistence type="predicted"/>
<dbReference type="Gene3D" id="1.10.10.10">
    <property type="entry name" value="Winged helix-like DNA-binding domain superfamily/Winged helix DNA-binding domain"/>
    <property type="match status" value="1"/>
</dbReference>
<dbReference type="RefSeq" id="XP_004343783.1">
    <property type="nucleotide sequence ID" value="XM_004343733.2"/>
</dbReference>
<dbReference type="InterPro" id="IPR042371">
    <property type="entry name" value="Z_dom"/>
</dbReference>
<dbReference type="AlphaFoldDB" id="A0A0D2WVC4"/>
<reference evidence="5" key="1">
    <citation type="submission" date="2011-02" db="EMBL/GenBank/DDBJ databases">
        <title>The Genome Sequence of Capsaspora owczarzaki ATCC 30864.</title>
        <authorList>
            <person name="Russ C."/>
            <person name="Cuomo C."/>
            <person name="Burger G."/>
            <person name="Gray M.W."/>
            <person name="Holland P.W.H."/>
            <person name="King N."/>
            <person name="Lang F.B.F."/>
            <person name="Roger A.J."/>
            <person name="Ruiz-Trillo I."/>
            <person name="Young S.K."/>
            <person name="Zeng Q."/>
            <person name="Gargeya S."/>
            <person name="Alvarado L."/>
            <person name="Berlin A."/>
            <person name="Chapman S.B."/>
            <person name="Chen Z."/>
            <person name="Freedman E."/>
            <person name="Gellesch M."/>
            <person name="Goldberg J."/>
            <person name="Griggs A."/>
            <person name="Gujja S."/>
            <person name="Heilman E."/>
            <person name="Heiman D."/>
            <person name="Howarth C."/>
            <person name="Mehta T."/>
            <person name="Neiman D."/>
            <person name="Pearson M."/>
            <person name="Roberts A."/>
            <person name="Saif S."/>
            <person name="Shea T."/>
            <person name="Shenoy N."/>
            <person name="Sisk P."/>
            <person name="Stolte C."/>
            <person name="Sykes S."/>
            <person name="White J."/>
            <person name="Yandava C."/>
            <person name="Haas B."/>
            <person name="Nusbaum C."/>
            <person name="Birren B."/>
        </authorList>
    </citation>
    <scope>NUCLEOTIDE SEQUENCE</scope>
    <source>
        <strain evidence="5">ATCC 30864</strain>
    </source>
</reference>
<evidence type="ECO:0000256" key="1">
    <source>
        <dbReference type="ARBA" id="ARBA00022884"/>
    </source>
</evidence>
<dbReference type="InParanoid" id="A0A0D2WVC4"/>
<name>A0A0D2WVC4_CAPO3</name>
<evidence type="ECO:0000313" key="4">
    <source>
        <dbReference type="EMBL" id="KJE96790.1"/>
    </source>
</evidence>
<sequence>MKTPPPLEQTALDFVLKNSGVDALAVAKQAKLVTQKDINPTLYALEKAGQIVRRETGSRPLWYGPEVYPPASPRVPVSAVASAAAAVSSPMPSPPPTPPSHRSPRRPQAALTSATSTLTPIQPARVDDLAPGVATTAVPAAHAALVDRDINKLRDMMTSDVRGAQAEKHWQSKYPQNLNNVELRTLADLKLLAKDLKPRVTGVGCKNDCLIKLIQQLFEREVQNGNVWFEPTKTTTLVNLGSKQFPGDYESSVALLIAKTLKEEAKANFWTSPSTTVEIDMITEWTKSNDVAFSCTIHEIKASCAPAKVLKALQQGARAALLVWTVAQAVYRVKTGAIHIKVNCCSCADVGPATDSPERERAIGQLPSKLYRRQTEGTAVGYKIDTRFTYSDEDTRKFLSSLPVVVPTELTLSFSIETDPIPMVR</sequence>
<dbReference type="EMBL" id="KE346372">
    <property type="protein sequence ID" value="KJE96790.1"/>
    <property type="molecule type" value="Genomic_DNA"/>
</dbReference>
<accession>A0A0D2WVC4</accession>
<dbReference type="GO" id="GO:0003726">
    <property type="term" value="F:double-stranded RNA adenosine deaminase activity"/>
    <property type="evidence" value="ECO:0007669"/>
    <property type="project" value="InterPro"/>
</dbReference>
<keyword evidence="1" id="KW-0694">RNA-binding</keyword>
<dbReference type="Proteomes" id="UP000008743">
    <property type="component" value="Unassembled WGS sequence"/>
</dbReference>
<dbReference type="GO" id="GO:0003723">
    <property type="term" value="F:RNA binding"/>
    <property type="evidence" value="ECO:0007669"/>
    <property type="project" value="UniProtKB-KW"/>
</dbReference>
<dbReference type="Pfam" id="PF02295">
    <property type="entry name" value="z-alpha"/>
    <property type="match status" value="1"/>
</dbReference>
<evidence type="ECO:0000256" key="2">
    <source>
        <dbReference type="SAM" id="MobiDB-lite"/>
    </source>
</evidence>
<evidence type="ECO:0000313" key="5">
    <source>
        <dbReference type="Proteomes" id="UP000008743"/>
    </source>
</evidence>
<dbReference type="SMART" id="SM00550">
    <property type="entry name" value="Zalpha"/>
    <property type="match status" value="1"/>
</dbReference>
<dbReference type="PROSITE" id="PS50139">
    <property type="entry name" value="Z_BINDING"/>
    <property type="match status" value="1"/>
</dbReference>
<keyword evidence="5" id="KW-1185">Reference proteome</keyword>
<protein>
    <recommendedName>
        <fullName evidence="3">Z-binding domain-containing protein</fullName>
    </recommendedName>
</protein>
<dbReference type="InterPro" id="IPR036388">
    <property type="entry name" value="WH-like_DNA-bd_sf"/>
</dbReference>
<organism evidence="4 5">
    <name type="scientific">Capsaspora owczarzaki (strain ATCC 30864)</name>
    <dbReference type="NCBI Taxonomy" id="595528"/>
    <lineage>
        <taxon>Eukaryota</taxon>
        <taxon>Filasterea</taxon>
        <taxon>Capsaspora</taxon>
    </lineage>
</organism>
<gene>
    <name evidence="4" type="ORF">CAOG_007059</name>
</gene>
<evidence type="ECO:0000259" key="3">
    <source>
        <dbReference type="PROSITE" id="PS50139"/>
    </source>
</evidence>
<dbReference type="SUPFAM" id="SSF46785">
    <property type="entry name" value="Winged helix' DNA-binding domain"/>
    <property type="match status" value="1"/>
</dbReference>
<dbReference type="OrthoDB" id="10268011at2759"/>
<feature type="compositionally biased region" description="Low complexity" evidence="2">
    <location>
        <begin position="106"/>
        <end position="119"/>
    </location>
</feature>